<keyword evidence="2" id="KW-0813">Transport</keyword>
<reference evidence="7 8" key="1">
    <citation type="submission" date="2017-08" db="EMBL/GenBank/DDBJ databases">
        <title>Infants hospitalized years apart are colonized by the same room-sourced microbial strains.</title>
        <authorList>
            <person name="Brooks B."/>
            <person name="Olm M.R."/>
            <person name="Firek B.A."/>
            <person name="Baker R."/>
            <person name="Thomas B.C."/>
            <person name="Morowitz M.J."/>
            <person name="Banfield J.F."/>
        </authorList>
    </citation>
    <scope>NUCLEOTIDE SEQUENCE [LARGE SCALE GENOMIC DNA]</scope>
    <source>
        <strain evidence="7">S2_005_003_R2_41</strain>
    </source>
</reference>
<dbReference type="GO" id="GO:0055085">
    <property type="term" value="P:transmembrane transport"/>
    <property type="evidence" value="ECO:0007669"/>
    <property type="project" value="UniProtKB-ARBA"/>
</dbReference>
<name>A0A2W5QEM7_VARPD</name>
<dbReference type="InterPro" id="IPR027417">
    <property type="entry name" value="P-loop_NTPase"/>
</dbReference>
<feature type="domain" description="ABC transporter" evidence="6">
    <location>
        <begin position="13"/>
        <end position="263"/>
    </location>
</feature>
<dbReference type="NCBIfam" id="TIGR01727">
    <property type="entry name" value="oligo_HPY"/>
    <property type="match status" value="1"/>
</dbReference>
<dbReference type="SUPFAM" id="SSF52540">
    <property type="entry name" value="P-loop containing nucleoside triphosphate hydrolases"/>
    <property type="match status" value="1"/>
</dbReference>
<dbReference type="InterPro" id="IPR003439">
    <property type="entry name" value="ABC_transporter-like_ATP-bd"/>
</dbReference>
<dbReference type="Pfam" id="PF08352">
    <property type="entry name" value="oligo_HPY"/>
    <property type="match status" value="1"/>
</dbReference>
<proteinExistence type="inferred from homology"/>
<evidence type="ECO:0000256" key="1">
    <source>
        <dbReference type="ARBA" id="ARBA00005417"/>
    </source>
</evidence>
<accession>A0A2W5QEM7</accession>
<dbReference type="GO" id="GO:0015833">
    <property type="term" value="P:peptide transport"/>
    <property type="evidence" value="ECO:0007669"/>
    <property type="project" value="InterPro"/>
</dbReference>
<dbReference type="PANTHER" id="PTHR43776:SF7">
    <property type="entry name" value="D,D-DIPEPTIDE TRANSPORT ATP-BINDING PROTEIN DDPF-RELATED"/>
    <property type="match status" value="1"/>
</dbReference>
<dbReference type="Proteomes" id="UP000249135">
    <property type="component" value="Unassembled WGS sequence"/>
</dbReference>
<sequence length="346" mass="37363">MSAPVEPPPPVLLTVTDLKVHFPRPRSGLMAKPEVVRAVDGVNFEVRRGTTLAVVGESGSGKTTTALAVMRLAPVTAGSVRLGLTDLSLLGDEAMRQARRRVQMIFQDPYSSLNPRQRVGDAVRAPLDLMGIGTKAERAARVDELFAAVGLRPEQQHLFPHQFSGGQRQRINIARALATNPELVVCDEPVSALDIAIRAQILNLLARLQRELGLTYLFISHDMAVVEHICDEIAVMYLGQIVERAPRQAFFARPLHPYSAALMSAVPTVQGGRTRAAQRIRLVGDPPSPIDPPAGCRFAGRCPAAGPGCEAPQVLREMQPGHWVACHRVARVDGQPVGPLQMPAAA</sequence>
<dbReference type="PANTHER" id="PTHR43776">
    <property type="entry name" value="TRANSPORT ATP-BINDING PROTEIN"/>
    <property type="match status" value="1"/>
</dbReference>
<keyword evidence="4" id="KW-0547">Nucleotide-binding</keyword>
<dbReference type="Gene3D" id="3.40.50.300">
    <property type="entry name" value="P-loop containing nucleotide triphosphate hydrolases"/>
    <property type="match status" value="1"/>
</dbReference>
<evidence type="ECO:0000313" key="7">
    <source>
        <dbReference type="EMBL" id="PZQ75554.1"/>
    </source>
</evidence>
<evidence type="ECO:0000256" key="5">
    <source>
        <dbReference type="ARBA" id="ARBA00022840"/>
    </source>
</evidence>
<dbReference type="InterPro" id="IPR013563">
    <property type="entry name" value="Oligopep_ABC_C"/>
</dbReference>
<evidence type="ECO:0000259" key="6">
    <source>
        <dbReference type="PROSITE" id="PS50893"/>
    </source>
</evidence>
<organism evidence="7 8">
    <name type="scientific">Variovorax paradoxus</name>
    <dbReference type="NCBI Taxonomy" id="34073"/>
    <lineage>
        <taxon>Bacteria</taxon>
        <taxon>Pseudomonadati</taxon>
        <taxon>Pseudomonadota</taxon>
        <taxon>Betaproteobacteria</taxon>
        <taxon>Burkholderiales</taxon>
        <taxon>Comamonadaceae</taxon>
        <taxon>Variovorax</taxon>
    </lineage>
</organism>
<comment type="caution">
    <text evidence="7">The sequence shown here is derived from an EMBL/GenBank/DDBJ whole genome shotgun (WGS) entry which is preliminary data.</text>
</comment>
<dbReference type="SMART" id="SM00382">
    <property type="entry name" value="AAA"/>
    <property type="match status" value="1"/>
</dbReference>
<dbReference type="FunFam" id="3.40.50.300:FF:000016">
    <property type="entry name" value="Oligopeptide ABC transporter ATP-binding component"/>
    <property type="match status" value="1"/>
</dbReference>
<evidence type="ECO:0000256" key="2">
    <source>
        <dbReference type="ARBA" id="ARBA00022448"/>
    </source>
</evidence>
<keyword evidence="3" id="KW-1003">Cell membrane</keyword>
<dbReference type="GO" id="GO:0016887">
    <property type="term" value="F:ATP hydrolysis activity"/>
    <property type="evidence" value="ECO:0007669"/>
    <property type="project" value="InterPro"/>
</dbReference>
<comment type="similarity">
    <text evidence="1">Belongs to the ABC transporter superfamily.</text>
</comment>
<evidence type="ECO:0000313" key="8">
    <source>
        <dbReference type="Proteomes" id="UP000249135"/>
    </source>
</evidence>
<dbReference type="EMBL" id="QFPP01000083">
    <property type="protein sequence ID" value="PZQ75554.1"/>
    <property type="molecule type" value="Genomic_DNA"/>
</dbReference>
<dbReference type="CDD" id="cd03257">
    <property type="entry name" value="ABC_NikE_OppD_transporters"/>
    <property type="match status" value="1"/>
</dbReference>
<dbReference type="InterPro" id="IPR050319">
    <property type="entry name" value="ABC_transp_ATP-bind"/>
</dbReference>
<evidence type="ECO:0000256" key="3">
    <source>
        <dbReference type="ARBA" id="ARBA00022475"/>
    </source>
</evidence>
<dbReference type="InterPro" id="IPR017871">
    <property type="entry name" value="ABC_transporter-like_CS"/>
</dbReference>
<dbReference type="AlphaFoldDB" id="A0A2W5QEM7"/>
<dbReference type="InterPro" id="IPR003593">
    <property type="entry name" value="AAA+_ATPase"/>
</dbReference>
<dbReference type="Pfam" id="PF00005">
    <property type="entry name" value="ABC_tran"/>
    <property type="match status" value="1"/>
</dbReference>
<gene>
    <name evidence="7" type="ORF">DI563_09320</name>
</gene>
<keyword evidence="3" id="KW-0472">Membrane</keyword>
<dbReference type="PROSITE" id="PS50893">
    <property type="entry name" value="ABC_TRANSPORTER_2"/>
    <property type="match status" value="1"/>
</dbReference>
<dbReference type="PROSITE" id="PS00211">
    <property type="entry name" value="ABC_TRANSPORTER_1"/>
    <property type="match status" value="1"/>
</dbReference>
<evidence type="ECO:0000256" key="4">
    <source>
        <dbReference type="ARBA" id="ARBA00022741"/>
    </source>
</evidence>
<keyword evidence="5 7" id="KW-0067">ATP-binding</keyword>
<protein>
    <submittedName>
        <fullName evidence="7">Peptide ABC transporter ATP-binding protein</fullName>
    </submittedName>
</protein>
<dbReference type="GO" id="GO:0005524">
    <property type="term" value="F:ATP binding"/>
    <property type="evidence" value="ECO:0007669"/>
    <property type="project" value="UniProtKB-KW"/>
</dbReference>